<dbReference type="PANTHER" id="PTHR21593:SF36">
    <property type="entry name" value="DUF148 DOMAIN-CONTAINING PROTEIN-RELATED"/>
    <property type="match status" value="1"/>
</dbReference>
<dbReference type="InterPro" id="IPR052823">
    <property type="entry name" value="SXP/RAL-2_related"/>
</dbReference>
<reference evidence="2" key="1">
    <citation type="submission" date="2024-02" db="UniProtKB">
        <authorList>
            <consortium name="WormBaseParasite"/>
        </authorList>
    </citation>
    <scope>IDENTIFICATION</scope>
</reference>
<dbReference type="PANTHER" id="PTHR21593">
    <property type="entry name" value="PRION-LIKE- Q/N-RICH -DOMAIN-BEARING PROTEIN PROTEIN"/>
    <property type="match status" value="1"/>
</dbReference>
<evidence type="ECO:0000313" key="1">
    <source>
        <dbReference type="Proteomes" id="UP000887575"/>
    </source>
</evidence>
<dbReference type="Proteomes" id="UP000887575">
    <property type="component" value="Unassembled WGS sequence"/>
</dbReference>
<evidence type="ECO:0008006" key="3">
    <source>
        <dbReference type="Google" id="ProtNLM"/>
    </source>
</evidence>
<name>A0AAF3FGZ4_9BILA</name>
<protein>
    <recommendedName>
        <fullName evidence="3">SXP/RAL-2 family protein Ani s 5-like cation-binding domain-containing protein</fullName>
    </recommendedName>
</protein>
<proteinExistence type="predicted"/>
<dbReference type="WBParaSite" id="MBELARI_LOCUS5921">
    <property type="protein sequence ID" value="MBELARI_LOCUS5921"/>
    <property type="gene ID" value="MBELARI_LOCUS5921"/>
</dbReference>
<keyword evidence="1" id="KW-1185">Reference proteome</keyword>
<sequence length="281" mass="32397">MIFLFGLLQLTTAQWGLQGPYSAQLTGYNQQQQQQQQPIYQNTFPIGPQVYSMGQMPTQMMTQYYPQQSQIGAFDGSFLQRPFDSSNARNSEIYPSSIQGISSFSEGTVYSNDQRLPSAFSQDTRMQFKTPLSTNSIQSIAAQPAQPAQPQRIVPPFLKGVDKETEDRFYQIVQNLEWNGEEKAKKIEDFIKELDAKRQETFTDFKQKIETETMKRQKEVHQVVNGMSEEAKIQFQKVSALLTQPNLSDETRLEKISQFYAKIPIEIRKEFDQKLAQFGRR</sequence>
<evidence type="ECO:0000313" key="2">
    <source>
        <dbReference type="WBParaSite" id="MBELARI_LOCUS5921"/>
    </source>
</evidence>
<organism evidence="1 2">
    <name type="scientific">Mesorhabditis belari</name>
    <dbReference type="NCBI Taxonomy" id="2138241"/>
    <lineage>
        <taxon>Eukaryota</taxon>
        <taxon>Metazoa</taxon>
        <taxon>Ecdysozoa</taxon>
        <taxon>Nematoda</taxon>
        <taxon>Chromadorea</taxon>
        <taxon>Rhabditida</taxon>
        <taxon>Rhabditina</taxon>
        <taxon>Rhabditomorpha</taxon>
        <taxon>Rhabditoidea</taxon>
        <taxon>Rhabditidae</taxon>
        <taxon>Mesorhabditinae</taxon>
        <taxon>Mesorhabditis</taxon>
    </lineage>
</organism>
<dbReference type="AlphaFoldDB" id="A0AAF3FGZ4"/>
<accession>A0AAF3FGZ4</accession>